<gene>
    <name evidence="2" type="ORF">DB43_FS00460</name>
</gene>
<dbReference type="EMBL" id="JSAM01000062">
    <property type="protein sequence ID" value="KIA77805.1"/>
    <property type="molecule type" value="Genomic_DNA"/>
</dbReference>
<feature type="transmembrane region" description="Helical" evidence="1">
    <location>
        <begin position="81"/>
        <end position="105"/>
    </location>
</feature>
<evidence type="ECO:0000256" key="1">
    <source>
        <dbReference type="SAM" id="Phobius"/>
    </source>
</evidence>
<dbReference type="RefSeq" id="WP_013925036.1">
    <property type="nucleotide sequence ID" value="NZ_JSAM01000062.1"/>
</dbReference>
<sequence>MYDVTLVHAPAPINRTSGWETVRRTATETIKVIIAVAAGSFAGIGSAAGSLYGCGIATFFITNGSNLMLAGPATAIQSIAYNTIIGGLMTTAYTVPLVLGSVVAFKVGKEVYNSF</sequence>
<accession>A0A0C1C9U8</accession>
<proteinExistence type="predicted"/>
<keyword evidence="1" id="KW-1133">Transmembrane helix</keyword>
<evidence type="ECO:0000313" key="3">
    <source>
        <dbReference type="Proteomes" id="UP000031307"/>
    </source>
</evidence>
<comment type="caution">
    <text evidence="2">The sequence shown here is derived from an EMBL/GenBank/DDBJ whole genome shotgun (WGS) entry which is preliminary data.</text>
</comment>
<protein>
    <submittedName>
        <fullName evidence="2">Uncharacterized protein</fullName>
    </submittedName>
</protein>
<dbReference type="Proteomes" id="UP000031307">
    <property type="component" value="Unassembled WGS sequence"/>
</dbReference>
<evidence type="ECO:0000313" key="2">
    <source>
        <dbReference type="EMBL" id="KIA77805.1"/>
    </source>
</evidence>
<feature type="transmembrane region" description="Helical" evidence="1">
    <location>
        <begin position="32"/>
        <end position="61"/>
    </location>
</feature>
<name>A0A0C1C9U8_9BACT</name>
<keyword evidence="1" id="KW-0472">Membrane</keyword>
<keyword evidence="1" id="KW-0812">Transmembrane</keyword>
<dbReference type="AlphaFoldDB" id="A0A0C1C9U8"/>
<organism evidence="2 3">
    <name type="scientific">Parachlamydia acanthamoebae</name>
    <dbReference type="NCBI Taxonomy" id="83552"/>
    <lineage>
        <taxon>Bacteria</taxon>
        <taxon>Pseudomonadati</taxon>
        <taxon>Chlamydiota</taxon>
        <taxon>Chlamydiia</taxon>
        <taxon>Parachlamydiales</taxon>
        <taxon>Parachlamydiaceae</taxon>
        <taxon>Parachlamydia</taxon>
    </lineage>
</organism>
<reference evidence="2 3" key="1">
    <citation type="journal article" date="2014" name="Mol. Biol. Evol.">
        <title>Massive expansion of Ubiquitination-related gene families within the Chlamydiae.</title>
        <authorList>
            <person name="Domman D."/>
            <person name="Collingro A."/>
            <person name="Lagkouvardos I."/>
            <person name="Gehre L."/>
            <person name="Weinmaier T."/>
            <person name="Rattei T."/>
            <person name="Subtil A."/>
            <person name="Horn M."/>
        </authorList>
    </citation>
    <scope>NUCLEOTIDE SEQUENCE [LARGE SCALE GENOMIC DNA]</scope>
    <source>
        <strain evidence="2 3">OEW1</strain>
    </source>
</reference>